<dbReference type="Gene3D" id="3.40.50.2300">
    <property type="match status" value="1"/>
</dbReference>
<evidence type="ECO:0000256" key="2">
    <source>
        <dbReference type="PROSITE-ProRule" id="PRU00169"/>
    </source>
</evidence>
<dbReference type="SUPFAM" id="SSF52172">
    <property type="entry name" value="CheY-like"/>
    <property type="match status" value="1"/>
</dbReference>
<dbReference type="RefSeq" id="WP_091243793.1">
    <property type="nucleotide sequence ID" value="NZ_FNAG01000009.1"/>
</dbReference>
<dbReference type="GO" id="GO:0000160">
    <property type="term" value="P:phosphorelay signal transduction system"/>
    <property type="evidence" value="ECO:0007669"/>
    <property type="project" value="InterPro"/>
</dbReference>
<proteinExistence type="predicted"/>
<dbReference type="SMART" id="SM00448">
    <property type="entry name" value="REC"/>
    <property type="match status" value="1"/>
</dbReference>
<dbReference type="PROSITE" id="PS50110">
    <property type="entry name" value="RESPONSE_REGULATORY"/>
    <property type="match status" value="1"/>
</dbReference>
<feature type="domain" description="Response regulatory" evidence="3">
    <location>
        <begin position="9"/>
        <end position="132"/>
    </location>
</feature>
<keyword evidence="1 2" id="KW-0597">Phosphoprotein</keyword>
<sequence length="192" mass="21256">MSGETGAYRVLLVDDEANVLNALRRCLSFINIDMLGGQGIQVETYTSTEQALERMESEDFDLVISDYRMPEMSGVEFLSRAIELQPHIARMILSGYADRDAILASINETQVSRFLCKPWDDGELRNLVASTLVQSRIIREALQQAASGKKTAATGRLAVASELDRLESEFPGITRIQRAEDGGIILSLDDDL</sequence>
<dbReference type="EMBL" id="FNAG01000009">
    <property type="protein sequence ID" value="SDD87675.1"/>
    <property type="molecule type" value="Genomic_DNA"/>
</dbReference>
<accession>A0A1G6YDK3</accession>
<dbReference type="Proteomes" id="UP000199603">
    <property type="component" value="Unassembled WGS sequence"/>
</dbReference>
<organism evidence="4 5">
    <name type="scientific">Aquimonas voraii</name>
    <dbReference type="NCBI Taxonomy" id="265719"/>
    <lineage>
        <taxon>Bacteria</taxon>
        <taxon>Pseudomonadati</taxon>
        <taxon>Pseudomonadota</taxon>
        <taxon>Gammaproteobacteria</taxon>
        <taxon>Lysobacterales</taxon>
        <taxon>Lysobacteraceae</taxon>
        <taxon>Aquimonas</taxon>
    </lineage>
</organism>
<name>A0A1G6YDK3_9GAMM</name>
<dbReference type="OrthoDB" id="9802066at2"/>
<dbReference type="PANTHER" id="PTHR44591">
    <property type="entry name" value="STRESS RESPONSE REGULATOR PROTEIN 1"/>
    <property type="match status" value="1"/>
</dbReference>
<dbReference type="InterPro" id="IPR011006">
    <property type="entry name" value="CheY-like_superfamily"/>
</dbReference>
<evidence type="ECO:0000313" key="4">
    <source>
        <dbReference type="EMBL" id="SDD87675.1"/>
    </source>
</evidence>
<reference evidence="4 5" key="1">
    <citation type="submission" date="2016-10" db="EMBL/GenBank/DDBJ databases">
        <authorList>
            <person name="de Groot N.N."/>
        </authorList>
    </citation>
    <scope>NUCLEOTIDE SEQUENCE [LARGE SCALE GENOMIC DNA]</scope>
    <source>
        <strain evidence="4 5">DSM 16957</strain>
    </source>
</reference>
<dbReference type="PANTHER" id="PTHR44591:SF19">
    <property type="entry name" value="TWO-COMPONENT RESPONSE REGULATOR-RELATED"/>
    <property type="match status" value="1"/>
</dbReference>
<dbReference type="Pfam" id="PF00072">
    <property type="entry name" value="Response_reg"/>
    <property type="match status" value="1"/>
</dbReference>
<dbReference type="InterPro" id="IPR001789">
    <property type="entry name" value="Sig_transdc_resp-reg_receiver"/>
</dbReference>
<dbReference type="AlphaFoldDB" id="A0A1G6YDK3"/>
<gene>
    <name evidence="4" type="ORF">SAMN04488509_10975</name>
</gene>
<evidence type="ECO:0000256" key="1">
    <source>
        <dbReference type="ARBA" id="ARBA00022553"/>
    </source>
</evidence>
<dbReference type="CDD" id="cd17569">
    <property type="entry name" value="REC_HupR-like"/>
    <property type="match status" value="1"/>
</dbReference>
<dbReference type="InterPro" id="IPR050595">
    <property type="entry name" value="Bact_response_regulator"/>
</dbReference>
<keyword evidence="5" id="KW-1185">Reference proteome</keyword>
<evidence type="ECO:0000259" key="3">
    <source>
        <dbReference type="PROSITE" id="PS50110"/>
    </source>
</evidence>
<feature type="modified residue" description="4-aspartylphosphate" evidence="2">
    <location>
        <position position="66"/>
    </location>
</feature>
<protein>
    <submittedName>
        <fullName evidence="4">Response regulator receiver domain-containing protein</fullName>
    </submittedName>
</protein>
<evidence type="ECO:0000313" key="5">
    <source>
        <dbReference type="Proteomes" id="UP000199603"/>
    </source>
</evidence>
<dbReference type="STRING" id="265719.SAMN04488509_10975"/>